<evidence type="ECO:0000256" key="6">
    <source>
        <dbReference type="ARBA" id="ARBA00022679"/>
    </source>
</evidence>
<feature type="domain" description="Riboflavin kinase" evidence="16">
    <location>
        <begin position="182"/>
        <end position="306"/>
    </location>
</feature>
<dbReference type="Pfam" id="PF06574">
    <property type="entry name" value="FAD_syn"/>
    <property type="match status" value="1"/>
</dbReference>
<dbReference type="NCBIfam" id="NF004162">
    <property type="entry name" value="PRK05627.1-5"/>
    <property type="match status" value="1"/>
</dbReference>
<dbReference type="GO" id="GO:0005524">
    <property type="term" value="F:ATP binding"/>
    <property type="evidence" value="ECO:0007669"/>
    <property type="project" value="UniProtKB-UniRule"/>
</dbReference>
<dbReference type="InterPro" id="IPR002606">
    <property type="entry name" value="Riboflavin_kinase_bac"/>
</dbReference>
<dbReference type="Gene3D" id="3.40.50.620">
    <property type="entry name" value="HUPs"/>
    <property type="match status" value="1"/>
</dbReference>
<dbReference type="NCBIfam" id="NF004160">
    <property type="entry name" value="PRK05627.1-3"/>
    <property type="match status" value="1"/>
</dbReference>
<dbReference type="EC" id="2.7.1.26" evidence="15"/>
<keyword evidence="7 15" id="KW-0548">Nucleotidyltransferase</keyword>
<evidence type="ECO:0000313" key="18">
    <source>
        <dbReference type="Proteomes" id="UP000078390"/>
    </source>
</evidence>
<dbReference type="UniPathway" id="UPA00277">
    <property type="reaction ID" value="UER00407"/>
</dbReference>
<keyword evidence="4 15" id="KW-0285">Flavoprotein</keyword>
<evidence type="ECO:0000256" key="10">
    <source>
        <dbReference type="ARBA" id="ARBA00022827"/>
    </source>
</evidence>
<keyword evidence="10 15" id="KW-0274">FAD</keyword>
<evidence type="ECO:0000256" key="9">
    <source>
        <dbReference type="ARBA" id="ARBA00022777"/>
    </source>
</evidence>
<accession>A0A179D476</accession>
<dbReference type="FunFam" id="3.40.50.620:FF:000021">
    <property type="entry name" value="Riboflavin biosynthesis protein"/>
    <property type="match status" value="1"/>
</dbReference>
<evidence type="ECO:0000256" key="1">
    <source>
        <dbReference type="ARBA" id="ARBA00002121"/>
    </source>
</evidence>
<dbReference type="InterPro" id="IPR015865">
    <property type="entry name" value="Riboflavin_kinase_bac/euk"/>
</dbReference>
<evidence type="ECO:0000256" key="5">
    <source>
        <dbReference type="ARBA" id="ARBA00022643"/>
    </source>
</evidence>
<evidence type="ECO:0000313" key="17">
    <source>
        <dbReference type="EMBL" id="OAQ20428.1"/>
    </source>
</evidence>
<dbReference type="PANTHER" id="PTHR22749">
    <property type="entry name" value="RIBOFLAVIN KINASE/FMN ADENYLYLTRANSFERASE"/>
    <property type="match status" value="1"/>
</dbReference>
<dbReference type="PATRIC" id="fig|999894.6.peg.1471"/>
<dbReference type="Gene3D" id="2.40.30.30">
    <property type="entry name" value="Riboflavin kinase-like"/>
    <property type="match status" value="1"/>
</dbReference>
<evidence type="ECO:0000256" key="2">
    <source>
        <dbReference type="ARBA" id="ARBA00004726"/>
    </source>
</evidence>
<reference evidence="17 18" key="1">
    <citation type="submission" date="2016-04" db="EMBL/GenBank/DDBJ databases">
        <title>Genome analysis of Thermosulfurimonas dismutans, the first thermophilic sulfur-disproportionating bacterium of the phylum Thermodesulfobacteria.</title>
        <authorList>
            <person name="Mardanov A.V."/>
            <person name="Beletsky A.V."/>
            <person name="Kadnikov V.V."/>
            <person name="Slobodkin A.I."/>
            <person name="Ravin N.V."/>
        </authorList>
    </citation>
    <scope>NUCLEOTIDE SEQUENCE [LARGE SCALE GENOMIC DNA]</scope>
    <source>
        <strain evidence="17 18">S95</strain>
    </source>
</reference>
<dbReference type="SMART" id="SM00904">
    <property type="entry name" value="Flavokinase"/>
    <property type="match status" value="1"/>
</dbReference>
<name>A0A179D476_9BACT</name>
<dbReference type="InterPro" id="IPR015864">
    <property type="entry name" value="FAD_synthase"/>
</dbReference>
<comment type="function">
    <text evidence="1">Catalyzes the phosphorylation of riboflavin to FMN followed by the adenylation of FMN to FAD.</text>
</comment>
<keyword evidence="9 15" id="KW-0418">Kinase</keyword>
<dbReference type="InterPro" id="IPR023468">
    <property type="entry name" value="Riboflavin_kinase"/>
</dbReference>
<dbReference type="PIRSF" id="PIRSF004491">
    <property type="entry name" value="FAD_Synth"/>
    <property type="match status" value="1"/>
</dbReference>
<dbReference type="EC" id="2.7.7.2" evidence="15"/>
<evidence type="ECO:0000256" key="15">
    <source>
        <dbReference type="PIRNR" id="PIRNR004491"/>
    </source>
</evidence>
<evidence type="ECO:0000256" key="12">
    <source>
        <dbReference type="ARBA" id="ARBA00023268"/>
    </source>
</evidence>
<dbReference type="GO" id="GO:0008531">
    <property type="term" value="F:riboflavin kinase activity"/>
    <property type="evidence" value="ECO:0007669"/>
    <property type="project" value="UniProtKB-UniRule"/>
</dbReference>
<dbReference type="AlphaFoldDB" id="A0A179D476"/>
<evidence type="ECO:0000256" key="8">
    <source>
        <dbReference type="ARBA" id="ARBA00022741"/>
    </source>
</evidence>
<dbReference type="GO" id="GO:0009398">
    <property type="term" value="P:FMN biosynthetic process"/>
    <property type="evidence" value="ECO:0007669"/>
    <property type="project" value="UniProtKB-UniRule"/>
</dbReference>
<evidence type="ECO:0000259" key="16">
    <source>
        <dbReference type="SMART" id="SM00904"/>
    </source>
</evidence>
<comment type="similarity">
    <text evidence="15">Belongs to the ribF family.</text>
</comment>
<dbReference type="Pfam" id="PF01687">
    <property type="entry name" value="Flavokinase"/>
    <property type="match status" value="1"/>
</dbReference>
<dbReference type="InterPro" id="IPR023465">
    <property type="entry name" value="Riboflavin_kinase_dom_sf"/>
</dbReference>
<dbReference type="UniPathway" id="UPA00276">
    <property type="reaction ID" value="UER00406"/>
</dbReference>
<evidence type="ECO:0000256" key="4">
    <source>
        <dbReference type="ARBA" id="ARBA00022630"/>
    </source>
</evidence>
<evidence type="ECO:0000256" key="7">
    <source>
        <dbReference type="ARBA" id="ARBA00022695"/>
    </source>
</evidence>
<keyword evidence="5 15" id="KW-0288">FMN</keyword>
<evidence type="ECO:0000256" key="13">
    <source>
        <dbReference type="ARBA" id="ARBA00047880"/>
    </source>
</evidence>
<proteinExistence type="inferred from homology"/>
<dbReference type="PANTHER" id="PTHR22749:SF6">
    <property type="entry name" value="RIBOFLAVIN KINASE"/>
    <property type="match status" value="1"/>
</dbReference>
<dbReference type="OrthoDB" id="9803667at2"/>
<dbReference type="SUPFAM" id="SSF82114">
    <property type="entry name" value="Riboflavin kinase-like"/>
    <property type="match status" value="1"/>
</dbReference>
<dbReference type="GO" id="GO:0003919">
    <property type="term" value="F:FMN adenylyltransferase activity"/>
    <property type="evidence" value="ECO:0007669"/>
    <property type="project" value="UniProtKB-UniRule"/>
</dbReference>
<dbReference type="EMBL" id="LWLG01000011">
    <property type="protein sequence ID" value="OAQ20428.1"/>
    <property type="molecule type" value="Genomic_DNA"/>
</dbReference>
<dbReference type="RefSeq" id="WP_068670868.1">
    <property type="nucleotide sequence ID" value="NZ_LWLG01000011.1"/>
</dbReference>
<protein>
    <recommendedName>
        <fullName evidence="15">Riboflavin biosynthesis protein</fullName>
    </recommendedName>
    <domain>
        <recommendedName>
            <fullName evidence="15">Riboflavin kinase</fullName>
            <ecNumber evidence="15">2.7.1.26</ecNumber>
        </recommendedName>
        <alternativeName>
            <fullName evidence="15">Flavokinase</fullName>
        </alternativeName>
    </domain>
    <domain>
        <recommendedName>
            <fullName evidence="15">FMN adenylyltransferase</fullName>
            <ecNumber evidence="15">2.7.7.2</ecNumber>
        </recommendedName>
        <alternativeName>
            <fullName evidence="15">FAD pyrophosphorylase</fullName>
        </alternativeName>
        <alternativeName>
            <fullName evidence="15">FAD synthase</fullName>
        </alternativeName>
    </domain>
</protein>
<keyword evidence="12" id="KW-0511">Multifunctional enzyme</keyword>
<dbReference type="CDD" id="cd02064">
    <property type="entry name" value="FAD_synthetase_N"/>
    <property type="match status" value="1"/>
</dbReference>
<keyword evidence="18" id="KW-1185">Reference proteome</keyword>
<dbReference type="GO" id="GO:0006747">
    <property type="term" value="P:FAD biosynthetic process"/>
    <property type="evidence" value="ECO:0007669"/>
    <property type="project" value="UniProtKB-UniRule"/>
</dbReference>
<comment type="pathway">
    <text evidence="3 15">Cofactor biosynthesis; FMN biosynthesis; FMN from riboflavin (ATP route): step 1/1.</text>
</comment>
<evidence type="ECO:0000256" key="11">
    <source>
        <dbReference type="ARBA" id="ARBA00022840"/>
    </source>
</evidence>
<dbReference type="SUPFAM" id="SSF52374">
    <property type="entry name" value="Nucleotidylyl transferase"/>
    <property type="match status" value="1"/>
</dbReference>
<evidence type="ECO:0000256" key="14">
    <source>
        <dbReference type="ARBA" id="ARBA00049494"/>
    </source>
</evidence>
<dbReference type="InterPro" id="IPR014729">
    <property type="entry name" value="Rossmann-like_a/b/a_fold"/>
</dbReference>
<dbReference type="STRING" id="999894.TDIS_1472"/>
<comment type="caution">
    <text evidence="17">The sequence shown here is derived from an EMBL/GenBank/DDBJ whole genome shotgun (WGS) entry which is preliminary data.</text>
</comment>
<dbReference type="NCBIfam" id="TIGR00083">
    <property type="entry name" value="ribF"/>
    <property type="match status" value="1"/>
</dbReference>
<dbReference type="Proteomes" id="UP000078390">
    <property type="component" value="Unassembled WGS sequence"/>
</dbReference>
<keyword evidence="6 15" id="KW-0808">Transferase</keyword>
<dbReference type="GO" id="GO:0009231">
    <property type="term" value="P:riboflavin biosynthetic process"/>
    <property type="evidence" value="ECO:0007669"/>
    <property type="project" value="InterPro"/>
</dbReference>
<evidence type="ECO:0000256" key="3">
    <source>
        <dbReference type="ARBA" id="ARBA00005201"/>
    </source>
</evidence>
<comment type="catalytic activity">
    <reaction evidence="13 15">
        <text>riboflavin + ATP = FMN + ADP + H(+)</text>
        <dbReference type="Rhea" id="RHEA:14357"/>
        <dbReference type="ChEBI" id="CHEBI:15378"/>
        <dbReference type="ChEBI" id="CHEBI:30616"/>
        <dbReference type="ChEBI" id="CHEBI:57986"/>
        <dbReference type="ChEBI" id="CHEBI:58210"/>
        <dbReference type="ChEBI" id="CHEBI:456216"/>
        <dbReference type="EC" id="2.7.1.26"/>
    </reaction>
</comment>
<comment type="catalytic activity">
    <reaction evidence="14 15">
        <text>FMN + ATP + H(+) = FAD + diphosphate</text>
        <dbReference type="Rhea" id="RHEA:17237"/>
        <dbReference type="ChEBI" id="CHEBI:15378"/>
        <dbReference type="ChEBI" id="CHEBI:30616"/>
        <dbReference type="ChEBI" id="CHEBI:33019"/>
        <dbReference type="ChEBI" id="CHEBI:57692"/>
        <dbReference type="ChEBI" id="CHEBI:58210"/>
        <dbReference type="EC" id="2.7.7.2"/>
    </reaction>
</comment>
<keyword evidence="8 15" id="KW-0547">Nucleotide-binding</keyword>
<keyword evidence="11 15" id="KW-0067">ATP-binding</keyword>
<sequence>MEIYSPEDLPLELPSPVVTLGNFDGVHLGHQVLLSESLRLAHELQGTPMVVTFEPHPRKVLRPQASLKLLTTFEERLALIREFGLKAVLVIPFSKALAELPAEEFVEEYLLYGLKIKGLVVGFNYRFGKGREGDTELLKTMGEKYGFRVRVVPPKEVDGFTVSSSLIRELLCRGEVQKASRLLGRPYRLSGRVVKGHGRGRKLGFPTANLEVPPEKLIPARGVYAVKVKVNDRSFNGVMNIGLKPTFDERDLSLEVFIFEFQEDIYGQNLSVEFIRYLRPEKKFSSPAALKTQIEIDCKLAKDVLTS</sequence>
<comment type="pathway">
    <text evidence="2 15">Cofactor biosynthesis; FAD biosynthesis; FAD from FMN: step 1/1.</text>
</comment>
<gene>
    <name evidence="17" type="ORF">TDIS_1472</name>
</gene>
<organism evidence="17 18">
    <name type="scientific">Thermosulfurimonas dismutans</name>
    <dbReference type="NCBI Taxonomy" id="999894"/>
    <lineage>
        <taxon>Bacteria</taxon>
        <taxon>Pseudomonadati</taxon>
        <taxon>Thermodesulfobacteriota</taxon>
        <taxon>Thermodesulfobacteria</taxon>
        <taxon>Thermodesulfobacteriales</taxon>
        <taxon>Thermodesulfobacteriaceae</taxon>
        <taxon>Thermosulfurimonas</taxon>
    </lineage>
</organism>
<dbReference type="FunFam" id="2.40.30.30:FF:000003">
    <property type="entry name" value="Riboflavin biosynthesis protein"/>
    <property type="match status" value="1"/>
</dbReference>